<dbReference type="InterPro" id="IPR039367">
    <property type="entry name" value="Och1-like"/>
</dbReference>
<evidence type="ECO:0000313" key="2">
    <source>
        <dbReference type="EMBL" id="KKA25391.1"/>
    </source>
</evidence>
<evidence type="ECO:0000256" key="1">
    <source>
        <dbReference type="ARBA" id="ARBA00009003"/>
    </source>
</evidence>
<gene>
    <name evidence="2" type="ORF">T310_0569</name>
</gene>
<dbReference type="EMBL" id="LASV01000023">
    <property type="protein sequence ID" value="KKA25391.1"/>
    <property type="molecule type" value="Genomic_DNA"/>
</dbReference>
<dbReference type="Proteomes" id="UP000053958">
    <property type="component" value="Unassembled WGS sequence"/>
</dbReference>
<dbReference type="GO" id="GO:0000136">
    <property type="term" value="C:mannan polymerase complex"/>
    <property type="evidence" value="ECO:0007669"/>
    <property type="project" value="TreeGrafter"/>
</dbReference>
<dbReference type="GeneID" id="25312623"/>
<dbReference type="PANTHER" id="PTHR31834">
    <property type="entry name" value="INITIATION-SPECIFIC ALPHA-1,6-MANNOSYLTRANSFERASE"/>
    <property type="match status" value="1"/>
</dbReference>
<comment type="caution">
    <text evidence="2">The sequence shown here is derived from an EMBL/GenBank/DDBJ whole genome shotgun (WGS) entry which is preliminary data.</text>
</comment>
<dbReference type="STRING" id="1408163.A0A0F4Z5L8"/>
<reference evidence="2 3" key="1">
    <citation type="submission" date="2015-04" db="EMBL/GenBank/DDBJ databases">
        <authorList>
            <person name="Heijne W.H."/>
            <person name="Fedorova N.D."/>
            <person name="Nierman W.C."/>
            <person name="Vollebregt A.W."/>
            <person name="Zhao Z."/>
            <person name="Wu L."/>
            <person name="Kumar M."/>
            <person name="Stam H."/>
            <person name="van den Berg M.A."/>
            <person name="Pel H.J."/>
        </authorList>
    </citation>
    <scope>NUCLEOTIDE SEQUENCE [LARGE SCALE GENOMIC DNA]</scope>
    <source>
        <strain evidence="2 3">CBS 393.64</strain>
    </source>
</reference>
<organism evidence="2 3">
    <name type="scientific">Rasamsonia emersonii (strain ATCC 16479 / CBS 393.64 / IMI 116815)</name>
    <dbReference type="NCBI Taxonomy" id="1408163"/>
    <lineage>
        <taxon>Eukaryota</taxon>
        <taxon>Fungi</taxon>
        <taxon>Dikarya</taxon>
        <taxon>Ascomycota</taxon>
        <taxon>Pezizomycotina</taxon>
        <taxon>Eurotiomycetes</taxon>
        <taxon>Eurotiomycetidae</taxon>
        <taxon>Eurotiales</taxon>
        <taxon>Trichocomaceae</taxon>
        <taxon>Rasamsonia</taxon>
    </lineage>
</organism>
<accession>A0A0F4Z5L8</accession>
<dbReference type="RefSeq" id="XP_013332003.1">
    <property type="nucleotide sequence ID" value="XM_013476549.1"/>
</dbReference>
<dbReference type="Gene3D" id="3.90.550.20">
    <property type="match status" value="1"/>
</dbReference>
<dbReference type="SUPFAM" id="SSF53448">
    <property type="entry name" value="Nucleotide-diphospho-sugar transferases"/>
    <property type="match status" value="1"/>
</dbReference>
<dbReference type="GO" id="GO:0006487">
    <property type="term" value="P:protein N-linked glycosylation"/>
    <property type="evidence" value="ECO:0007669"/>
    <property type="project" value="TreeGrafter"/>
</dbReference>
<dbReference type="OrthoDB" id="1577640at2759"/>
<dbReference type="InterPro" id="IPR007577">
    <property type="entry name" value="GlycoTrfase_DXD_sugar-bd_CS"/>
</dbReference>
<proteinExistence type="inferred from homology"/>
<dbReference type="Pfam" id="PF04488">
    <property type="entry name" value="Gly_transf_sug"/>
    <property type="match status" value="1"/>
</dbReference>
<protein>
    <submittedName>
        <fullName evidence="2">Glycosyl transferase</fullName>
    </submittedName>
</protein>
<comment type="similarity">
    <text evidence="1">Belongs to the glycosyltransferase 32 family.</text>
</comment>
<dbReference type="InterPro" id="IPR029044">
    <property type="entry name" value="Nucleotide-diphossugar_trans"/>
</dbReference>
<dbReference type="GO" id="GO:0000009">
    <property type="term" value="F:alpha-1,6-mannosyltransferase activity"/>
    <property type="evidence" value="ECO:0007669"/>
    <property type="project" value="InterPro"/>
</dbReference>
<evidence type="ECO:0000313" key="3">
    <source>
        <dbReference type="Proteomes" id="UP000053958"/>
    </source>
</evidence>
<sequence>MSLVSLFRRRWQRLAVVSIVFCAVSLSILSTQEESKHDDEPSELQMKFPLLWEHVHISNGTGGAWYIPPEWLPESQPTPETIVDAAQLAFKLANSTTHRSISHSEIPLIVHQTWKNTDIDTWPETICDSVEKWLDFVVDTPMAYFLWDDDGVFQFLEKFDPGFIGEFSSLPANVERSDVFRILVLNYIGGIYGDVDTHPLRSPATWIVPSDLMPWYDPETGASYNSTGPVKAVFGLEADCPPDSDSYWRMGYTHPVQLTQWALAAAPGHPVLSRFMDNLSHRLQEVASRHGGNLTSASAFRELQRLDPLVLTGPAALTVSAKSWLEESAGLRWNALTGLHDGGKSKLVDDVMILPITGFSPGRGVYGNMGSKPTTDPDARLLHHAQGSWKSFNLRVEFGKFCRTFFGLCKDWSKRSRTAQATLNEEGHSGEDEGSFMSFTLSSTRWDMLREKET</sequence>
<dbReference type="PANTHER" id="PTHR31834:SF10">
    <property type="entry name" value="TRANSFERASE, PUTATIVE (AFU_ORTHOLOGUE AFUA_8G02040)-RELATED"/>
    <property type="match status" value="1"/>
</dbReference>
<name>A0A0F4Z5L8_RASE3</name>
<keyword evidence="2" id="KW-0808">Transferase</keyword>
<dbReference type="AlphaFoldDB" id="A0A0F4Z5L8"/>
<keyword evidence="3" id="KW-1185">Reference proteome</keyword>